<sequence length="98" mass="10919">MRGLRKLYKTLKGTHHAPDDDTFAKGAPCRCSPNWPALESTANGYTVRALPSAHYSIMTNPDVGTFVARCTGCHARYLSPWIIDTTDTMPYAWARETD</sequence>
<organism evidence="1 2">
    <name type="scientific">Streptomyces indicus</name>
    <dbReference type="NCBI Taxonomy" id="417292"/>
    <lineage>
        <taxon>Bacteria</taxon>
        <taxon>Bacillati</taxon>
        <taxon>Actinomycetota</taxon>
        <taxon>Actinomycetes</taxon>
        <taxon>Kitasatosporales</taxon>
        <taxon>Streptomycetaceae</taxon>
        <taxon>Streptomyces</taxon>
    </lineage>
</organism>
<keyword evidence="2" id="KW-1185">Reference proteome</keyword>
<accession>A0A1G9CA30</accession>
<reference evidence="1 2" key="1">
    <citation type="submission" date="2016-10" db="EMBL/GenBank/DDBJ databases">
        <authorList>
            <person name="de Groot N.N."/>
        </authorList>
    </citation>
    <scope>NUCLEOTIDE SEQUENCE [LARGE SCALE GENOMIC DNA]</scope>
    <source>
        <strain evidence="1 2">CGMCC 4.5727</strain>
    </source>
</reference>
<dbReference type="EMBL" id="FNFF01000008">
    <property type="protein sequence ID" value="SDK48538.1"/>
    <property type="molecule type" value="Genomic_DNA"/>
</dbReference>
<dbReference type="Proteomes" id="UP000199155">
    <property type="component" value="Unassembled WGS sequence"/>
</dbReference>
<proteinExistence type="predicted"/>
<evidence type="ECO:0000313" key="2">
    <source>
        <dbReference type="Proteomes" id="UP000199155"/>
    </source>
</evidence>
<protein>
    <submittedName>
        <fullName evidence="1">Uncharacterized protein</fullName>
    </submittedName>
</protein>
<evidence type="ECO:0000313" key="1">
    <source>
        <dbReference type="EMBL" id="SDK48538.1"/>
    </source>
</evidence>
<name>A0A1G9CA30_9ACTN</name>
<gene>
    <name evidence="1" type="ORF">SAMN05421806_10823</name>
</gene>
<dbReference type="AlphaFoldDB" id="A0A1G9CA30"/>